<gene>
    <name evidence="1" type="ORF">PENTCL1PPCAC_26534</name>
</gene>
<organism evidence="1 2">
    <name type="scientific">Pristionchus entomophagus</name>
    <dbReference type="NCBI Taxonomy" id="358040"/>
    <lineage>
        <taxon>Eukaryota</taxon>
        <taxon>Metazoa</taxon>
        <taxon>Ecdysozoa</taxon>
        <taxon>Nematoda</taxon>
        <taxon>Chromadorea</taxon>
        <taxon>Rhabditida</taxon>
        <taxon>Rhabditina</taxon>
        <taxon>Diplogasteromorpha</taxon>
        <taxon>Diplogasteroidea</taxon>
        <taxon>Neodiplogasteridae</taxon>
        <taxon>Pristionchus</taxon>
    </lineage>
</organism>
<name>A0AAV5UDH7_9BILA</name>
<evidence type="ECO:0000313" key="1">
    <source>
        <dbReference type="EMBL" id="GMT04360.1"/>
    </source>
</evidence>
<dbReference type="EMBL" id="BTSX01000006">
    <property type="protein sequence ID" value="GMT04360.1"/>
    <property type="molecule type" value="Genomic_DNA"/>
</dbReference>
<sequence length="77" mass="8442">DLRVDSSASCPSTLFFSFPHPLAVAVIHRRGTRAPYFNSYFHSGPSPSPFLSRNVALGLNLPVIFFLSSPFSLSARD</sequence>
<proteinExistence type="predicted"/>
<evidence type="ECO:0008006" key="3">
    <source>
        <dbReference type="Google" id="ProtNLM"/>
    </source>
</evidence>
<accession>A0AAV5UDH7</accession>
<keyword evidence="2" id="KW-1185">Reference proteome</keyword>
<dbReference type="Proteomes" id="UP001432027">
    <property type="component" value="Unassembled WGS sequence"/>
</dbReference>
<comment type="caution">
    <text evidence="1">The sequence shown here is derived from an EMBL/GenBank/DDBJ whole genome shotgun (WGS) entry which is preliminary data.</text>
</comment>
<protein>
    <recommendedName>
        <fullName evidence="3">G protein-coupled receptor</fullName>
    </recommendedName>
</protein>
<feature type="non-terminal residue" evidence="1">
    <location>
        <position position="1"/>
    </location>
</feature>
<dbReference type="AlphaFoldDB" id="A0AAV5UDH7"/>
<reference evidence="1" key="1">
    <citation type="submission" date="2023-10" db="EMBL/GenBank/DDBJ databases">
        <title>Genome assembly of Pristionchus species.</title>
        <authorList>
            <person name="Yoshida K."/>
            <person name="Sommer R.J."/>
        </authorList>
    </citation>
    <scope>NUCLEOTIDE SEQUENCE</scope>
    <source>
        <strain evidence="1">RS0144</strain>
    </source>
</reference>
<evidence type="ECO:0000313" key="2">
    <source>
        <dbReference type="Proteomes" id="UP001432027"/>
    </source>
</evidence>